<sequence length="231" mass="26157">MDSGSPSNSLEPSHVEKGPIEAIEIDGNSNSICSASHVLNLSPQRENIHDTDENLTDKKFTLKWTKLTIIMAYSTVLALLSTTFVKYGGKLLPEIFIQHPTSYAMSLILLMVVFFFAVNGVIFSEQSPPISRAWNLVALEHFQSLKTHRNFNIYHMALKLDMSKAYDHVEWSFLGAMMEKLGFAHQWINWIMACVSSVSYSGLLNGLWRAGSLWHYKRVVVILFNSYPVIL</sequence>
<evidence type="ECO:0000313" key="3">
    <source>
        <dbReference type="Proteomes" id="UP000325577"/>
    </source>
</evidence>
<feature type="transmembrane region" description="Helical" evidence="1">
    <location>
        <begin position="67"/>
        <end position="89"/>
    </location>
</feature>
<keyword evidence="1" id="KW-0472">Membrane</keyword>
<dbReference type="OrthoDB" id="1112880at2759"/>
<gene>
    <name evidence="2" type="ORF">F0562_033950</name>
</gene>
<feature type="transmembrane region" description="Helical" evidence="1">
    <location>
        <begin position="101"/>
        <end position="123"/>
    </location>
</feature>
<dbReference type="Proteomes" id="UP000325577">
    <property type="component" value="Linkage Group LG20"/>
</dbReference>
<evidence type="ECO:0000313" key="2">
    <source>
        <dbReference type="EMBL" id="KAA8529251.1"/>
    </source>
</evidence>
<accession>A0A5J5AJB8</accession>
<dbReference type="AlphaFoldDB" id="A0A5J5AJB8"/>
<evidence type="ECO:0008006" key="4">
    <source>
        <dbReference type="Google" id="ProtNLM"/>
    </source>
</evidence>
<keyword evidence="1" id="KW-1133">Transmembrane helix</keyword>
<keyword evidence="3" id="KW-1185">Reference proteome</keyword>
<name>A0A5J5AJB8_9ASTE</name>
<evidence type="ECO:0000256" key="1">
    <source>
        <dbReference type="SAM" id="Phobius"/>
    </source>
</evidence>
<dbReference type="EMBL" id="CM018044">
    <property type="protein sequence ID" value="KAA8529251.1"/>
    <property type="molecule type" value="Genomic_DNA"/>
</dbReference>
<proteinExistence type="predicted"/>
<reference evidence="2 3" key="1">
    <citation type="submission" date="2019-09" db="EMBL/GenBank/DDBJ databases">
        <title>A chromosome-level genome assembly of the Chinese tupelo Nyssa sinensis.</title>
        <authorList>
            <person name="Yang X."/>
            <person name="Kang M."/>
            <person name="Yang Y."/>
            <person name="Xiong H."/>
            <person name="Wang M."/>
            <person name="Zhang Z."/>
            <person name="Wang Z."/>
            <person name="Wu H."/>
            <person name="Ma T."/>
            <person name="Liu J."/>
            <person name="Xi Z."/>
        </authorList>
    </citation>
    <scope>NUCLEOTIDE SEQUENCE [LARGE SCALE GENOMIC DNA]</scope>
    <source>
        <strain evidence="2">J267</strain>
        <tissue evidence="2">Leaf</tissue>
    </source>
</reference>
<feature type="transmembrane region" description="Helical" evidence="1">
    <location>
        <begin position="187"/>
        <end position="208"/>
    </location>
</feature>
<protein>
    <recommendedName>
        <fullName evidence="4">Reverse transcriptase domain-containing protein</fullName>
    </recommendedName>
</protein>
<organism evidence="2 3">
    <name type="scientific">Nyssa sinensis</name>
    <dbReference type="NCBI Taxonomy" id="561372"/>
    <lineage>
        <taxon>Eukaryota</taxon>
        <taxon>Viridiplantae</taxon>
        <taxon>Streptophyta</taxon>
        <taxon>Embryophyta</taxon>
        <taxon>Tracheophyta</taxon>
        <taxon>Spermatophyta</taxon>
        <taxon>Magnoliopsida</taxon>
        <taxon>eudicotyledons</taxon>
        <taxon>Gunneridae</taxon>
        <taxon>Pentapetalae</taxon>
        <taxon>asterids</taxon>
        <taxon>Cornales</taxon>
        <taxon>Nyssaceae</taxon>
        <taxon>Nyssa</taxon>
    </lineage>
</organism>
<keyword evidence="1" id="KW-0812">Transmembrane</keyword>